<dbReference type="PANTHER" id="PTHR30461:SF26">
    <property type="entry name" value="RESOLVASE HOMOLOG YNEB"/>
    <property type="match status" value="1"/>
</dbReference>
<dbReference type="CDD" id="cd03768">
    <property type="entry name" value="SR_ResInv"/>
    <property type="match status" value="1"/>
</dbReference>
<gene>
    <name evidence="8" type="primary">hin</name>
    <name evidence="8" type="ORF">NCTC10718_05053</name>
</gene>
<comment type="similarity">
    <text evidence="1">Belongs to the site-specific recombinase resolvase family.</text>
</comment>
<feature type="domain" description="Resolvase/invertase-type recombinase catalytic" evidence="7">
    <location>
        <begin position="1"/>
        <end position="140"/>
    </location>
</feature>
<dbReference type="EMBL" id="UGWQ01000004">
    <property type="protein sequence ID" value="SUG27725.1"/>
    <property type="molecule type" value="Genomic_DNA"/>
</dbReference>
<evidence type="ECO:0000256" key="6">
    <source>
        <dbReference type="PROSITE-ProRule" id="PRU10137"/>
    </source>
</evidence>
<dbReference type="InterPro" id="IPR006118">
    <property type="entry name" value="Recombinase_CS"/>
</dbReference>
<name>A0A379SFF7_SALER</name>
<evidence type="ECO:0000256" key="1">
    <source>
        <dbReference type="ARBA" id="ARBA00009913"/>
    </source>
</evidence>
<dbReference type="InterPro" id="IPR050639">
    <property type="entry name" value="SSR_resolvase"/>
</dbReference>
<accession>A0A379SFF7</accession>
<reference evidence="8 9" key="1">
    <citation type="submission" date="2018-06" db="EMBL/GenBank/DDBJ databases">
        <authorList>
            <consortium name="Pathogen Informatics"/>
            <person name="Doyle S."/>
        </authorList>
    </citation>
    <scope>NUCLEOTIDE SEQUENCE [LARGE SCALE GENOMIC DNA]</scope>
    <source>
        <strain evidence="8 9">NCTC10718</strain>
    </source>
</reference>
<dbReference type="Gene3D" id="3.40.50.1390">
    <property type="entry name" value="Resolvase, N-terminal catalytic domain"/>
    <property type="match status" value="1"/>
</dbReference>
<evidence type="ECO:0000256" key="5">
    <source>
        <dbReference type="PIRSR" id="PIRSR606118-50"/>
    </source>
</evidence>
<evidence type="ECO:0000256" key="3">
    <source>
        <dbReference type="ARBA" id="ARBA00023125"/>
    </source>
</evidence>
<dbReference type="AlphaFoldDB" id="A0A379SFF7"/>
<keyword evidence="3" id="KW-0238">DNA-binding</keyword>
<evidence type="ECO:0000313" key="9">
    <source>
        <dbReference type="Proteomes" id="UP000254332"/>
    </source>
</evidence>
<dbReference type="GO" id="GO:0003677">
    <property type="term" value="F:DNA binding"/>
    <property type="evidence" value="ECO:0007669"/>
    <property type="project" value="UniProtKB-KW"/>
</dbReference>
<dbReference type="PANTHER" id="PTHR30461">
    <property type="entry name" value="DNA-INVERTASE FROM LAMBDOID PROPHAGE"/>
    <property type="match status" value="1"/>
</dbReference>
<keyword evidence="2" id="KW-0229">DNA integration</keyword>
<dbReference type="Pfam" id="PF00239">
    <property type="entry name" value="Resolvase"/>
    <property type="match status" value="1"/>
</dbReference>
<feature type="active site" description="O-(5'-phospho-DNA)-serine intermediate" evidence="5 6">
    <location>
        <position position="9"/>
    </location>
</feature>
<dbReference type="InterPro" id="IPR006119">
    <property type="entry name" value="Resolv_N"/>
</dbReference>
<sequence length="190" mass="21658">MQYAYIRVSSSDQNTARQEEALLKAGFQPDKIYVEHASAKDTNRPELQKLLEQLRPGDTLLVHSIDRLCRNMMDMCAVTTRLREMGVTLIFLKEKLTFNAGTSNPIQELQLHMMSAFSQFERALLKERQADGIAAKKARGEKTGRPCADIKKVQEIDELRSRGVRLRIACDHAGLGVSTYYKLRNQMKNQ</sequence>
<organism evidence="8 9">
    <name type="scientific">Salmonella enterica</name>
    <name type="common">Salmonella choleraesuis</name>
    <dbReference type="NCBI Taxonomy" id="28901"/>
    <lineage>
        <taxon>Bacteria</taxon>
        <taxon>Pseudomonadati</taxon>
        <taxon>Pseudomonadota</taxon>
        <taxon>Gammaproteobacteria</taxon>
        <taxon>Enterobacterales</taxon>
        <taxon>Enterobacteriaceae</taxon>
        <taxon>Salmonella</taxon>
    </lineage>
</organism>
<keyword evidence="4" id="KW-0233">DNA recombination</keyword>
<dbReference type="InterPro" id="IPR036162">
    <property type="entry name" value="Resolvase-like_N_sf"/>
</dbReference>
<protein>
    <submittedName>
        <fullName evidence="8">TnpR, transposon</fullName>
    </submittedName>
</protein>
<evidence type="ECO:0000259" key="7">
    <source>
        <dbReference type="PROSITE" id="PS51736"/>
    </source>
</evidence>
<evidence type="ECO:0000256" key="2">
    <source>
        <dbReference type="ARBA" id="ARBA00022908"/>
    </source>
</evidence>
<evidence type="ECO:0000313" key="8">
    <source>
        <dbReference type="EMBL" id="SUG27725.1"/>
    </source>
</evidence>
<proteinExistence type="inferred from homology"/>
<dbReference type="PROSITE" id="PS51736">
    <property type="entry name" value="RECOMBINASES_3"/>
    <property type="match status" value="1"/>
</dbReference>
<dbReference type="GO" id="GO:0000150">
    <property type="term" value="F:DNA strand exchange activity"/>
    <property type="evidence" value="ECO:0007669"/>
    <property type="project" value="InterPro"/>
</dbReference>
<dbReference type="Proteomes" id="UP000254332">
    <property type="component" value="Unassembled WGS sequence"/>
</dbReference>
<dbReference type="PROSITE" id="PS00397">
    <property type="entry name" value="RECOMBINASES_1"/>
    <property type="match status" value="1"/>
</dbReference>
<dbReference type="SMART" id="SM00857">
    <property type="entry name" value="Resolvase"/>
    <property type="match status" value="1"/>
</dbReference>
<dbReference type="GO" id="GO:0015074">
    <property type="term" value="P:DNA integration"/>
    <property type="evidence" value="ECO:0007669"/>
    <property type="project" value="UniProtKB-KW"/>
</dbReference>
<evidence type="ECO:0000256" key="4">
    <source>
        <dbReference type="ARBA" id="ARBA00023172"/>
    </source>
</evidence>
<dbReference type="SUPFAM" id="SSF53041">
    <property type="entry name" value="Resolvase-like"/>
    <property type="match status" value="1"/>
</dbReference>